<organism evidence="2 3">
    <name type="scientific">Brachionus plicatilis</name>
    <name type="common">Marine rotifer</name>
    <name type="synonym">Brachionus muelleri</name>
    <dbReference type="NCBI Taxonomy" id="10195"/>
    <lineage>
        <taxon>Eukaryota</taxon>
        <taxon>Metazoa</taxon>
        <taxon>Spiralia</taxon>
        <taxon>Gnathifera</taxon>
        <taxon>Rotifera</taxon>
        <taxon>Eurotatoria</taxon>
        <taxon>Monogononta</taxon>
        <taxon>Pseudotrocha</taxon>
        <taxon>Ploima</taxon>
        <taxon>Brachionidae</taxon>
        <taxon>Brachionus</taxon>
    </lineage>
</organism>
<proteinExistence type="predicted"/>
<keyword evidence="1" id="KW-1133">Transmembrane helix</keyword>
<evidence type="ECO:0008006" key="4">
    <source>
        <dbReference type="Google" id="ProtNLM"/>
    </source>
</evidence>
<keyword evidence="1" id="KW-0812">Transmembrane</keyword>
<keyword evidence="3" id="KW-1185">Reference proteome</keyword>
<dbReference type="AlphaFoldDB" id="A0A3M7QX39"/>
<accession>A0A3M7QX39</accession>
<protein>
    <recommendedName>
        <fullName evidence="4">Transmembrane protein</fullName>
    </recommendedName>
</protein>
<sequence>MKVNDLFLMHKVLIAVYFVLLRILRSKLVFVKNKIQSQRPSFIFCLYLDNHLSVFIKIAKPTKTQFFYIQHSNCVSTQTNAGRCIKIQFKIKFKTKRYNFGLITGYMVYFFYYKARIIFYLNVELKNNKTLIQILDFKVSANQQFSNIKYYMETIFWLDFFQNELNF</sequence>
<feature type="transmembrane region" description="Helical" evidence="1">
    <location>
        <begin position="6"/>
        <end position="24"/>
    </location>
</feature>
<evidence type="ECO:0000313" key="2">
    <source>
        <dbReference type="EMBL" id="RNA15902.1"/>
    </source>
</evidence>
<evidence type="ECO:0000256" key="1">
    <source>
        <dbReference type="SAM" id="Phobius"/>
    </source>
</evidence>
<dbReference type="EMBL" id="REGN01004851">
    <property type="protein sequence ID" value="RNA15902.1"/>
    <property type="molecule type" value="Genomic_DNA"/>
</dbReference>
<dbReference type="Proteomes" id="UP000276133">
    <property type="component" value="Unassembled WGS sequence"/>
</dbReference>
<feature type="transmembrane region" description="Helical" evidence="1">
    <location>
        <begin position="100"/>
        <end position="121"/>
    </location>
</feature>
<comment type="caution">
    <text evidence="2">The sequence shown here is derived from an EMBL/GenBank/DDBJ whole genome shotgun (WGS) entry which is preliminary data.</text>
</comment>
<reference evidence="2 3" key="1">
    <citation type="journal article" date="2018" name="Sci. Rep.">
        <title>Genomic signatures of local adaptation to the degree of environmental predictability in rotifers.</title>
        <authorList>
            <person name="Franch-Gras L."/>
            <person name="Hahn C."/>
            <person name="Garcia-Roger E.M."/>
            <person name="Carmona M.J."/>
            <person name="Serra M."/>
            <person name="Gomez A."/>
        </authorList>
    </citation>
    <scope>NUCLEOTIDE SEQUENCE [LARGE SCALE GENOMIC DNA]</scope>
    <source>
        <strain evidence="2">HYR1</strain>
    </source>
</reference>
<name>A0A3M7QX39_BRAPC</name>
<gene>
    <name evidence="2" type="ORF">BpHYR1_053394</name>
</gene>
<keyword evidence="1" id="KW-0472">Membrane</keyword>
<evidence type="ECO:0000313" key="3">
    <source>
        <dbReference type="Proteomes" id="UP000276133"/>
    </source>
</evidence>